<protein>
    <submittedName>
        <fullName evidence="3">Cupin domain-containing protein</fullName>
    </submittedName>
</protein>
<gene>
    <name evidence="3" type="ORF">JFN90_20690</name>
</gene>
<name>A0ABS0YX96_9BACT</name>
<feature type="domain" description="ChrR-like cupin" evidence="2">
    <location>
        <begin position="39"/>
        <end position="150"/>
    </location>
</feature>
<dbReference type="RefSeq" id="WP_199397018.1">
    <property type="nucleotide sequence ID" value="NZ_JAEMHK010000020.1"/>
</dbReference>
<dbReference type="InterPro" id="IPR011051">
    <property type="entry name" value="RmlC_Cupin_sf"/>
</dbReference>
<dbReference type="SUPFAM" id="SSF51182">
    <property type="entry name" value="RmlC-like cupins"/>
    <property type="match status" value="1"/>
</dbReference>
<sequence>MKRTMLFLMMVLFSVAAVGNAAEKKVTKASNPVVQQVTQQVIVLPNQVQWHAGPPAIPGAQMAVLDGDMHKAGFFVARIKFPAGAKIAPHYHGNVERVTVISGTVKLAMGVTQDNPTVLPAGSYFSIPPKTVHNAWVDEETVLQIATRGPWSMHAVTGAK</sequence>
<evidence type="ECO:0000259" key="2">
    <source>
        <dbReference type="Pfam" id="PF12973"/>
    </source>
</evidence>
<dbReference type="InterPro" id="IPR014710">
    <property type="entry name" value="RmlC-like_jellyroll"/>
</dbReference>
<dbReference type="Pfam" id="PF12973">
    <property type="entry name" value="Cupin_7"/>
    <property type="match status" value="1"/>
</dbReference>
<evidence type="ECO:0000256" key="1">
    <source>
        <dbReference type="SAM" id="SignalP"/>
    </source>
</evidence>
<keyword evidence="4" id="KW-1185">Reference proteome</keyword>
<organism evidence="3 4">
    <name type="scientific">Geomonas propionica</name>
    <dbReference type="NCBI Taxonomy" id="2798582"/>
    <lineage>
        <taxon>Bacteria</taxon>
        <taxon>Pseudomonadati</taxon>
        <taxon>Thermodesulfobacteriota</taxon>
        <taxon>Desulfuromonadia</taxon>
        <taxon>Geobacterales</taxon>
        <taxon>Geobacteraceae</taxon>
        <taxon>Geomonas</taxon>
    </lineage>
</organism>
<dbReference type="Gene3D" id="2.60.120.10">
    <property type="entry name" value="Jelly Rolls"/>
    <property type="match status" value="1"/>
</dbReference>
<dbReference type="InterPro" id="IPR025979">
    <property type="entry name" value="ChrR-like_cupin_dom"/>
</dbReference>
<proteinExistence type="predicted"/>
<dbReference type="CDD" id="cd06989">
    <property type="entry name" value="cupin_DRT102"/>
    <property type="match status" value="1"/>
</dbReference>
<dbReference type="Proteomes" id="UP000641025">
    <property type="component" value="Unassembled WGS sequence"/>
</dbReference>
<accession>A0ABS0YX96</accession>
<reference evidence="3 4" key="1">
    <citation type="submission" date="2020-12" db="EMBL/GenBank/DDBJ databases">
        <title>Geomonas sp. Red259, isolated from paddy soil.</title>
        <authorList>
            <person name="Xu Z."/>
            <person name="Zhang Z."/>
            <person name="Masuda Y."/>
            <person name="Itoh H."/>
            <person name="Senoo K."/>
        </authorList>
    </citation>
    <scope>NUCLEOTIDE SEQUENCE [LARGE SCALE GENOMIC DNA]</scope>
    <source>
        <strain evidence="3 4">Red259</strain>
    </source>
</reference>
<dbReference type="EMBL" id="JAEMHK010000020">
    <property type="protein sequence ID" value="MBJ6802554.1"/>
    <property type="molecule type" value="Genomic_DNA"/>
</dbReference>
<comment type="caution">
    <text evidence="3">The sequence shown here is derived from an EMBL/GenBank/DDBJ whole genome shotgun (WGS) entry which is preliminary data.</text>
</comment>
<feature type="chain" id="PRO_5047289333" evidence="1">
    <location>
        <begin position="22"/>
        <end position="160"/>
    </location>
</feature>
<evidence type="ECO:0000313" key="3">
    <source>
        <dbReference type="EMBL" id="MBJ6802554.1"/>
    </source>
</evidence>
<evidence type="ECO:0000313" key="4">
    <source>
        <dbReference type="Proteomes" id="UP000641025"/>
    </source>
</evidence>
<feature type="signal peptide" evidence="1">
    <location>
        <begin position="1"/>
        <end position="21"/>
    </location>
</feature>
<keyword evidence="1" id="KW-0732">Signal</keyword>